<dbReference type="PANTHER" id="PTHR46401">
    <property type="entry name" value="GLYCOSYLTRANSFERASE WBBK-RELATED"/>
    <property type="match status" value="1"/>
</dbReference>
<dbReference type="SUPFAM" id="SSF53756">
    <property type="entry name" value="UDP-Glycosyltransferase/glycogen phosphorylase"/>
    <property type="match status" value="1"/>
</dbReference>
<organism evidence="1 2">
    <name type="scientific">Romeriopsis navalis LEGE 11480</name>
    <dbReference type="NCBI Taxonomy" id="2777977"/>
    <lineage>
        <taxon>Bacteria</taxon>
        <taxon>Bacillati</taxon>
        <taxon>Cyanobacteriota</taxon>
        <taxon>Cyanophyceae</taxon>
        <taxon>Leptolyngbyales</taxon>
        <taxon>Leptolyngbyaceae</taxon>
        <taxon>Romeriopsis</taxon>
        <taxon>Romeriopsis navalis</taxon>
    </lineage>
</organism>
<dbReference type="PANTHER" id="PTHR46401:SF8">
    <property type="entry name" value="BLL6006 PROTEIN"/>
    <property type="match status" value="1"/>
</dbReference>
<proteinExistence type="predicted"/>
<evidence type="ECO:0000313" key="1">
    <source>
        <dbReference type="EMBL" id="MBE9028905.1"/>
    </source>
</evidence>
<evidence type="ECO:0000313" key="2">
    <source>
        <dbReference type="Proteomes" id="UP000625316"/>
    </source>
</evidence>
<dbReference type="GO" id="GO:0016757">
    <property type="term" value="F:glycosyltransferase activity"/>
    <property type="evidence" value="ECO:0007669"/>
    <property type="project" value="TreeGrafter"/>
</dbReference>
<dbReference type="CDD" id="cd03801">
    <property type="entry name" value="GT4_PimA-like"/>
    <property type="match status" value="1"/>
</dbReference>
<sequence>MNCQLEHAVNITDGSSVNHQPSFMLFDLMTGGHHAFYIKHIVHHWMAIERQENLYILVAPEFFSKHADVVESAVASENIYFVAVSPTEMATISNRQNLLKSMFQEWKIYCQYARKFQITHALLMYYDLFQMPIALGGKSPCDFSGIYFRPTFHYPTFDNYQFSLSDYVRQLRQKLLLGLVLRNPRLKTLFSLDPFAVKHMKRLRGRARVAHLPDPMELHQVEQSEIVRVQQSLAIEPDRQIFLLFGSLHERKGVQQVLDAMCLLPPEPAKKVCLVFVGKITSSNPDAILHQIAMIRQTTAVQIVVRDHFVPDQDVQTYFQLADFILAPYQRHVGMSGIVLQAAAARKPVLASDYGLIGQIVSDNNLGYLVDSSSPSAIAQLMTQCVSQLDARPYDFESSAMLIQQHDAKEFAVNLVDRMLASK</sequence>
<name>A0A928VIF0_9CYAN</name>
<dbReference type="Pfam" id="PF13692">
    <property type="entry name" value="Glyco_trans_1_4"/>
    <property type="match status" value="1"/>
</dbReference>
<keyword evidence="2" id="KW-1185">Reference proteome</keyword>
<gene>
    <name evidence="1" type="ORF">IQ266_03905</name>
</gene>
<accession>A0A928VIF0</accession>
<comment type="caution">
    <text evidence="1">The sequence shown here is derived from an EMBL/GenBank/DDBJ whole genome shotgun (WGS) entry which is preliminary data.</text>
</comment>
<reference evidence="1" key="1">
    <citation type="submission" date="2020-10" db="EMBL/GenBank/DDBJ databases">
        <authorList>
            <person name="Castelo-Branco R."/>
            <person name="Eusebio N."/>
            <person name="Adriana R."/>
            <person name="Vieira A."/>
            <person name="Brugerolle De Fraissinette N."/>
            <person name="Rezende De Castro R."/>
            <person name="Schneider M.P."/>
            <person name="Vasconcelos V."/>
            <person name="Leao P.N."/>
        </authorList>
    </citation>
    <scope>NUCLEOTIDE SEQUENCE</scope>
    <source>
        <strain evidence="1">LEGE 11480</strain>
    </source>
</reference>
<dbReference type="EMBL" id="JADEXQ010000008">
    <property type="protein sequence ID" value="MBE9028905.1"/>
    <property type="molecule type" value="Genomic_DNA"/>
</dbReference>
<dbReference type="AlphaFoldDB" id="A0A928VIF0"/>
<dbReference type="Gene3D" id="3.40.50.2000">
    <property type="entry name" value="Glycogen Phosphorylase B"/>
    <property type="match status" value="1"/>
</dbReference>
<dbReference type="Proteomes" id="UP000625316">
    <property type="component" value="Unassembled WGS sequence"/>
</dbReference>
<protein>
    <submittedName>
        <fullName evidence="1">Glycosyltransferase</fullName>
    </submittedName>
</protein>
<dbReference type="RefSeq" id="WP_264323728.1">
    <property type="nucleotide sequence ID" value="NZ_JADEXQ010000008.1"/>
</dbReference>